<dbReference type="SMART" id="SM00318">
    <property type="entry name" value="SNc"/>
    <property type="match status" value="1"/>
</dbReference>
<dbReference type="SUPFAM" id="SSF50199">
    <property type="entry name" value="Staphylococcal nuclease"/>
    <property type="match status" value="1"/>
</dbReference>
<dbReference type="InterPro" id="IPR016071">
    <property type="entry name" value="Staphylococal_nuclease_OB-fold"/>
</dbReference>
<evidence type="ECO:0000313" key="2">
    <source>
        <dbReference type="EMBL" id="MFO3664710.1"/>
    </source>
</evidence>
<name>A0ABW9M9B3_9FIRM</name>
<evidence type="ECO:0000313" key="3">
    <source>
        <dbReference type="Proteomes" id="UP001637996"/>
    </source>
</evidence>
<accession>A0ABW9M9B3</accession>
<dbReference type="Gene3D" id="2.40.50.90">
    <property type="match status" value="1"/>
</dbReference>
<comment type="caution">
    <text evidence="2">The sequence shown here is derived from an EMBL/GenBank/DDBJ whole genome shotgun (WGS) entry which is preliminary data.</text>
</comment>
<proteinExistence type="predicted"/>
<dbReference type="Pfam" id="PF00565">
    <property type="entry name" value="SNase"/>
    <property type="match status" value="1"/>
</dbReference>
<dbReference type="RefSeq" id="WP_410030501.1">
    <property type="nucleotide sequence ID" value="NZ_JBGMEI010000001.1"/>
</dbReference>
<protein>
    <submittedName>
        <fullName evidence="2">Thermonuclease family protein</fullName>
    </submittedName>
</protein>
<dbReference type="Proteomes" id="UP001637996">
    <property type="component" value="Unassembled WGS sequence"/>
</dbReference>
<organism evidence="2 3">
    <name type="scientific">Anaerococcus martiniensis</name>
    <dbReference type="NCBI Taxonomy" id="3115615"/>
    <lineage>
        <taxon>Bacteria</taxon>
        <taxon>Bacillati</taxon>
        <taxon>Bacillota</taxon>
        <taxon>Tissierellia</taxon>
        <taxon>Tissierellales</taxon>
        <taxon>Peptoniphilaceae</taxon>
        <taxon>Anaerococcus</taxon>
    </lineage>
</organism>
<feature type="domain" description="TNase-like" evidence="1">
    <location>
        <begin position="37"/>
        <end position="181"/>
    </location>
</feature>
<dbReference type="PROSITE" id="PS50830">
    <property type="entry name" value="TNASE_3"/>
    <property type="match status" value="1"/>
</dbReference>
<reference evidence="2 3" key="1">
    <citation type="journal article" date="2025" name="Anaerobe">
        <title>Description of Anaerococcus kampingiae sp. nov., Anaerococcus groningensis sp. nov., Anaerococcus martiniensis sp. nov., and Anaerococcus cruorum sp. nov., isolated from human clinical specimens.</title>
        <authorList>
            <person name="Boiten K.E."/>
            <person name="Meijer J."/>
            <person name="van Wezel E.M."/>
            <person name="Veloo A.C.M."/>
        </authorList>
    </citation>
    <scope>NUCLEOTIDE SEQUENCE [LARGE SCALE GENOMIC DNA]</scope>
    <source>
        <strain evidence="2 3">ENR0831</strain>
    </source>
</reference>
<keyword evidence="3" id="KW-1185">Reference proteome</keyword>
<sequence>MKNNKNNSLLVLILFIIVYLFLQQNKSNEEIANNDSFYEVANVKRVVDGDTAIVTIKNEDYRVRFIGINTPEYNLSENIIQPLGKEASEFTTNLLENQLVYLEKDISDVDQHGRLLRYLWLKPAENPQNPNYDEIKNQMVNAIIIDEGYSKAKNYPPDDKYFLIFKDIEREAKTDNIDKLR</sequence>
<dbReference type="InterPro" id="IPR035437">
    <property type="entry name" value="SNase_OB-fold_sf"/>
</dbReference>
<gene>
    <name evidence="2" type="ORF">ACCQ41_00340</name>
</gene>
<evidence type="ECO:0000259" key="1">
    <source>
        <dbReference type="PROSITE" id="PS50830"/>
    </source>
</evidence>
<dbReference type="EMBL" id="JBGMEI010000001">
    <property type="protein sequence ID" value="MFO3664710.1"/>
    <property type="molecule type" value="Genomic_DNA"/>
</dbReference>